<dbReference type="PROSITE" id="PS50851">
    <property type="entry name" value="CHEW"/>
    <property type="match status" value="1"/>
</dbReference>
<dbReference type="EMBL" id="JADOER010000004">
    <property type="protein sequence ID" value="MBT9312000.1"/>
    <property type="molecule type" value="Genomic_DNA"/>
</dbReference>
<dbReference type="InterPro" id="IPR002545">
    <property type="entry name" value="CheW-lke_dom"/>
</dbReference>
<dbReference type="Pfam" id="PF01584">
    <property type="entry name" value="CheW"/>
    <property type="match status" value="1"/>
</dbReference>
<comment type="caution">
    <text evidence="2">The sequence shown here is derived from an EMBL/GenBank/DDBJ whole genome shotgun (WGS) entry which is preliminary data.</text>
</comment>
<dbReference type="SUPFAM" id="SSF50341">
    <property type="entry name" value="CheW-like"/>
    <property type="match status" value="1"/>
</dbReference>
<accession>A0ABS5Y2G2</accession>
<evidence type="ECO:0000259" key="1">
    <source>
        <dbReference type="PROSITE" id="PS50851"/>
    </source>
</evidence>
<gene>
    <name evidence="2" type="ORF">IXB28_07260</name>
</gene>
<proteinExistence type="predicted"/>
<reference evidence="2 3" key="1">
    <citation type="journal article" date="2021" name="Mar. Drugs">
        <title>Genome Reduction and Secondary Metabolism of the Marine Sponge-Associated Cyanobacterium Leptothoe.</title>
        <authorList>
            <person name="Konstantinou D."/>
            <person name="Popin R.V."/>
            <person name="Fewer D.P."/>
            <person name="Sivonen K."/>
            <person name="Gkelis S."/>
        </authorList>
    </citation>
    <scope>NUCLEOTIDE SEQUENCE [LARGE SCALE GENOMIC DNA]</scope>
    <source>
        <strain evidence="2 3">TAU-MAC 1615</strain>
    </source>
</reference>
<dbReference type="Proteomes" id="UP001196661">
    <property type="component" value="Unassembled WGS sequence"/>
</dbReference>
<feature type="domain" description="CheW-like" evidence="1">
    <location>
        <begin position="29"/>
        <end position="170"/>
    </location>
</feature>
<protein>
    <submittedName>
        <fullName evidence="2">Chemotaxis protein CheW</fullName>
    </submittedName>
</protein>
<evidence type="ECO:0000313" key="3">
    <source>
        <dbReference type="Proteomes" id="UP001196661"/>
    </source>
</evidence>
<dbReference type="InterPro" id="IPR036061">
    <property type="entry name" value="CheW-like_dom_sf"/>
</dbReference>
<name>A0ABS5Y2G2_9CYAN</name>
<sequence>MNHKTIPRGSTAGPAYSERYVSMKSQREPEKYIIFQVASYWYVLPVTEILKIVNCPSPSQGGMVDLGMVQLGPHTVQLLNLHRLLDINSSAAATYGFLVVLRTQSGLWGIPLEQTPDLIELSPVTLKPVALGGERFQSSAISHVGLLEEQAGQRTLLRLDVNALVQQQNGALPKQAAPIES</sequence>
<keyword evidence="3" id="KW-1185">Reference proteome</keyword>
<dbReference type="RefSeq" id="WP_215617849.1">
    <property type="nucleotide sequence ID" value="NZ_JADOER010000004.1"/>
</dbReference>
<evidence type="ECO:0000313" key="2">
    <source>
        <dbReference type="EMBL" id="MBT9312000.1"/>
    </source>
</evidence>
<organism evidence="2 3">
    <name type="scientific">Leptothoe kymatousa TAU-MAC 1615</name>
    <dbReference type="NCBI Taxonomy" id="2364775"/>
    <lineage>
        <taxon>Bacteria</taxon>
        <taxon>Bacillati</taxon>
        <taxon>Cyanobacteriota</taxon>
        <taxon>Cyanophyceae</taxon>
        <taxon>Nodosilineales</taxon>
        <taxon>Cymatolegaceae</taxon>
        <taxon>Leptothoe</taxon>
        <taxon>Leptothoe kymatousa</taxon>
    </lineage>
</organism>